<dbReference type="PANTHER" id="PTHR33233:SF14">
    <property type="entry name" value="ENDONUCLEASE_EXONUCLEASE_PHOSPHATASE"/>
    <property type="match status" value="1"/>
</dbReference>
<keyword evidence="4" id="KW-1185">Reference proteome</keyword>
<evidence type="ECO:0000313" key="4">
    <source>
        <dbReference type="Proteomes" id="UP000806378"/>
    </source>
</evidence>
<evidence type="ECO:0000313" key="3">
    <source>
        <dbReference type="EMBL" id="KAF7851182.1"/>
    </source>
</evidence>
<sequence>MHPSPIQNREDNVAPPACSWASVARTTVKGYNLPFIQPSSIDGRQVVKISEETLDTTDPKWFECLVGYLVGKKLPFKLVETALKNAWGSKLVELKANDQGFFFFRIPDAEFQRKTLDEGPLTVTRVPLILQQWSPLLELKKNNQMTIPVWIRLRNIPYALWSVPGIGVIASAIGRPLYVNQRTEHMDMILCTEYEWRPLSCQTYGVFGHRCHATDLPAPFGPGANPPEMAVVQPVKDATAPYRKASCRKVGDPKEVEQSAVHVTPAHDRMRQSSASSNNSQQRQLMTWTKGMTGEAEELPVKGPKQVLAEASNSKGAQREESSPADTTKTQ</sequence>
<dbReference type="Gramene" id="rna-gnl|WGS:JABURB|Cocit.L4366.1">
    <property type="protein sequence ID" value="cds-KAF7851182.1"/>
    <property type="gene ID" value="gene-BT93_L4366"/>
</dbReference>
<reference evidence="3" key="1">
    <citation type="submission" date="2020-05" db="EMBL/GenBank/DDBJ databases">
        <title>WGS assembly of Corymbia citriodora subspecies variegata.</title>
        <authorList>
            <person name="Barry K."/>
            <person name="Hundley H."/>
            <person name="Shu S."/>
            <person name="Jenkins J."/>
            <person name="Grimwood J."/>
            <person name="Baten A."/>
        </authorList>
    </citation>
    <scope>NUCLEOTIDE SEQUENCE</scope>
    <source>
        <strain evidence="3">CV2-018</strain>
    </source>
</reference>
<feature type="region of interest" description="Disordered" evidence="1">
    <location>
        <begin position="248"/>
        <end position="331"/>
    </location>
</feature>
<comment type="caution">
    <text evidence="3">The sequence shown here is derived from an EMBL/GenBank/DDBJ whole genome shotgun (WGS) entry which is preliminary data.</text>
</comment>
<dbReference type="InterPro" id="IPR025558">
    <property type="entry name" value="DUF4283"/>
</dbReference>
<evidence type="ECO:0000259" key="2">
    <source>
        <dbReference type="Pfam" id="PF14111"/>
    </source>
</evidence>
<dbReference type="AlphaFoldDB" id="A0A8T0CWR4"/>
<dbReference type="Proteomes" id="UP000806378">
    <property type="component" value="Unassembled WGS sequence"/>
</dbReference>
<organism evidence="3 4">
    <name type="scientific">Corymbia citriodora subsp. variegata</name>
    <dbReference type="NCBI Taxonomy" id="360336"/>
    <lineage>
        <taxon>Eukaryota</taxon>
        <taxon>Viridiplantae</taxon>
        <taxon>Streptophyta</taxon>
        <taxon>Embryophyta</taxon>
        <taxon>Tracheophyta</taxon>
        <taxon>Spermatophyta</taxon>
        <taxon>Magnoliopsida</taxon>
        <taxon>eudicotyledons</taxon>
        <taxon>Gunneridae</taxon>
        <taxon>Pentapetalae</taxon>
        <taxon>rosids</taxon>
        <taxon>malvids</taxon>
        <taxon>Myrtales</taxon>
        <taxon>Myrtaceae</taxon>
        <taxon>Myrtoideae</taxon>
        <taxon>Eucalypteae</taxon>
        <taxon>Corymbia</taxon>
    </lineage>
</organism>
<proteinExistence type="predicted"/>
<dbReference type="EMBL" id="MU089558">
    <property type="protein sequence ID" value="KAF7851182.1"/>
    <property type="molecule type" value="Genomic_DNA"/>
</dbReference>
<accession>A0A8T0CWR4</accession>
<feature type="compositionally biased region" description="Low complexity" evidence="1">
    <location>
        <begin position="272"/>
        <end position="284"/>
    </location>
</feature>
<feature type="domain" description="DUF4283" evidence="2">
    <location>
        <begin position="60"/>
        <end position="136"/>
    </location>
</feature>
<feature type="non-terminal residue" evidence="3">
    <location>
        <position position="331"/>
    </location>
</feature>
<dbReference type="Pfam" id="PF14111">
    <property type="entry name" value="DUF4283"/>
    <property type="match status" value="1"/>
</dbReference>
<protein>
    <recommendedName>
        <fullName evidence="2">DUF4283 domain-containing protein</fullName>
    </recommendedName>
</protein>
<dbReference type="PANTHER" id="PTHR33233">
    <property type="entry name" value="ENDONUCLEASE/EXONUCLEASE/PHOSPHATASE"/>
    <property type="match status" value="1"/>
</dbReference>
<gene>
    <name evidence="3" type="ORF">BT93_L4366</name>
</gene>
<dbReference type="OrthoDB" id="1939300at2759"/>
<name>A0A8T0CWR4_CORYI</name>
<evidence type="ECO:0000256" key="1">
    <source>
        <dbReference type="SAM" id="MobiDB-lite"/>
    </source>
</evidence>